<dbReference type="PANTHER" id="PTHR35179:SF2">
    <property type="entry name" value="START DOMAIN-CONTAINING PROTEIN"/>
    <property type="match status" value="1"/>
</dbReference>
<keyword evidence="2" id="KW-1185">Reference proteome</keyword>
<accession>A0A9P4S7Z4</accession>
<dbReference type="PANTHER" id="PTHR35179">
    <property type="entry name" value="PROTEIN CBG02620"/>
    <property type="match status" value="1"/>
</dbReference>
<name>A0A9P4S7Z4_9PEZI</name>
<proteinExistence type="predicted"/>
<evidence type="ECO:0000313" key="1">
    <source>
        <dbReference type="EMBL" id="KAF2837531.1"/>
    </source>
</evidence>
<comment type="caution">
    <text evidence="1">The sequence shown here is derived from an EMBL/GenBank/DDBJ whole genome shotgun (WGS) entry which is preliminary data.</text>
</comment>
<dbReference type="AlphaFoldDB" id="A0A9P4S7Z4"/>
<dbReference type="OrthoDB" id="5393654at2759"/>
<dbReference type="Proteomes" id="UP000799429">
    <property type="component" value="Unassembled WGS sequence"/>
</dbReference>
<evidence type="ECO:0000313" key="2">
    <source>
        <dbReference type="Proteomes" id="UP000799429"/>
    </source>
</evidence>
<protein>
    <recommendedName>
        <fullName evidence="3">Geranylgeranyl pyrophosphate synthetase</fullName>
    </recommendedName>
</protein>
<sequence length="391" mass="43529">TNINTTPAPPLGTLISSLRTIDLDGTSDELSKDAKITGTRDIASFNWMNEDDASIIVPGKPPLWTPLRWSRKLMQDSGNYFRDLNAARYPKHPMEPAVEAILISEPKFPIASVDVFACGSTLGNLLRFASGTSEKSFRILVEAVGNTVFFIRRENSPKELIQGVVGFGHSFPEAYTTWDPDVKGSDSHQRIVQYDFSGLSCIVRLEGDGYYKDMVSDAKNLSTSAPGSSPGTDVPLEDLFQSSLNTRTENSASSSQSNALQVRAGGHQIPHSAVFDLKTRSIRRANDDNISPELPRLWIRQIQNFLLAYHAHGVFNDIQKIDVRDKIEQWEEDNQIHLRRLKELLKKIIAAVRERKDGKLEIVKGEGGLLELREQGGTSNDVLSPSVRARW</sequence>
<evidence type="ECO:0008006" key="3">
    <source>
        <dbReference type="Google" id="ProtNLM"/>
    </source>
</evidence>
<reference evidence="1" key="1">
    <citation type="journal article" date="2020" name="Stud. Mycol.">
        <title>101 Dothideomycetes genomes: a test case for predicting lifestyles and emergence of pathogens.</title>
        <authorList>
            <person name="Haridas S."/>
            <person name="Albert R."/>
            <person name="Binder M."/>
            <person name="Bloem J."/>
            <person name="Labutti K."/>
            <person name="Salamov A."/>
            <person name="Andreopoulos B."/>
            <person name="Baker S."/>
            <person name="Barry K."/>
            <person name="Bills G."/>
            <person name="Bluhm B."/>
            <person name="Cannon C."/>
            <person name="Castanera R."/>
            <person name="Culley D."/>
            <person name="Daum C."/>
            <person name="Ezra D."/>
            <person name="Gonzalez J."/>
            <person name="Henrissat B."/>
            <person name="Kuo A."/>
            <person name="Liang C."/>
            <person name="Lipzen A."/>
            <person name="Lutzoni F."/>
            <person name="Magnuson J."/>
            <person name="Mondo S."/>
            <person name="Nolan M."/>
            <person name="Ohm R."/>
            <person name="Pangilinan J."/>
            <person name="Park H.-J."/>
            <person name="Ramirez L."/>
            <person name="Alfaro M."/>
            <person name="Sun H."/>
            <person name="Tritt A."/>
            <person name="Yoshinaga Y."/>
            <person name="Zwiers L.-H."/>
            <person name="Turgeon B."/>
            <person name="Goodwin S."/>
            <person name="Spatafora J."/>
            <person name="Crous P."/>
            <person name="Grigoriev I."/>
        </authorList>
    </citation>
    <scope>NUCLEOTIDE SEQUENCE</scope>
    <source>
        <strain evidence="1">CBS 101060</strain>
    </source>
</reference>
<gene>
    <name evidence="1" type="ORF">M501DRAFT_906486</name>
</gene>
<dbReference type="EMBL" id="MU006099">
    <property type="protein sequence ID" value="KAF2837531.1"/>
    <property type="molecule type" value="Genomic_DNA"/>
</dbReference>
<organism evidence="1 2">
    <name type="scientific">Patellaria atrata CBS 101060</name>
    <dbReference type="NCBI Taxonomy" id="1346257"/>
    <lineage>
        <taxon>Eukaryota</taxon>
        <taxon>Fungi</taxon>
        <taxon>Dikarya</taxon>
        <taxon>Ascomycota</taxon>
        <taxon>Pezizomycotina</taxon>
        <taxon>Dothideomycetes</taxon>
        <taxon>Dothideomycetes incertae sedis</taxon>
        <taxon>Patellariales</taxon>
        <taxon>Patellariaceae</taxon>
        <taxon>Patellaria</taxon>
    </lineage>
</organism>
<feature type="non-terminal residue" evidence="1">
    <location>
        <position position="1"/>
    </location>
</feature>
<feature type="non-terminal residue" evidence="1">
    <location>
        <position position="391"/>
    </location>
</feature>